<comment type="caution">
    <text evidence="3">The sequence shown here is derived from an EMBL/GenBank/DDBJ whole genome shotgun (WGS) entry which is preliminary data.</text>
</comment>
<dbReference type="PANTHER" id="PTHR32470:SF2">
    <property type="entry name" value="NADH DEHYDROGENASE [UBIQUINONE] 1 ALPHA SUBCOMPLEX ASSEMBLY FACTOR 2"/>
    <property type="match status" value="1"/>
</dbReference>
<dbReference type="AlphaFoldDB" id="A0AAW2G886"/>
<evidence type="ECO:0000256" key="1">
    <source>
        <dbReference type="ARBA" id="ARBA00007355"/>
    </source>
</evidence>
<accession>A0AAW2G886</accession>
<evidence type="ECO:0008006" key="5">
    <source>
        <dbReference type="Google" id="ProtNLM"/>
    </source>
</evidence>
<dbReference type="GO" id="GO:0032981">
    <property type="term" value="P:mitochondrial respiratory chain complex I assembly"/>
    <property type="evidence" value="ECO:0007669"/>
    <property type="project" value="TreeGrafter"/>
</dbReference>
<evidence type="ECO:0000313" key="3">
    <source>
        <dbReference type="EMBL" id="KAL0123863.1"/>
    </source>
</evidence>
<evidence type="ECO:0000256" key="2">
    <source>
        <dbReference type="SAM" id="MobiDB-lite"/>
    </source>
</evidence>
<dbReference type="InterPro" id="IPR007763">
    <property type="entry name" value="NDUFA12"/>
</dbReference>
<dbReference type="Proteomes" id="UP001430953">
    <property type="component" value="Unassembled WGS sequence"/>
</dbReference>
<dbReference type="InterPro" id="IPR052618">
    <property type="entry name" value="ComplexI_NDUFA12"/>
</dbReference>
<keyword evidence="4" id="KW-1185">Reference proteome</keyword>
<evidence type="ECO:0000313" key="4">
    <source>
        <dbReference type="Proteomes" id="UP001430953"/>
    </source>
</evidence>
<sequence length="151" mass="18037">MARERGVFKLIWKSFISSLKPRFGRGKLIGEDYYGTKYYEEEIRSSARKRPPRYFVPVNKDDFEQELPAEWEAWLRYRRKDPPTREEIDTNYQLAMMKKTNAAKLLENRLKNEGTRELPTVSTQSDNPGKFPIYEDYKNFGSNYEPKDSYK</sequence>
<name>A0AAW2G886_9HYME</name>
<feature type="region of interest" description="Disordered" evidence="2">
    <location>
        <begin position="113"/>
        <end position="132"/>
    </location>
</feature>
<organism evidence="3 4">
    <name type="scientific">Cardiocondyla obscurior</name>
    <dbReference type="NCBI Taxonomy" id="286306"/>
    <lineage>
        <taxon>Eukaryota</taxon>
        <taxon>Metazoa</taxon>
        <taxon>Ecdysozoa</taxon>
        <taxon>Arthropoda</taxon>
        <taxon>Hexapoda</taxon>
        <taxon>Insecta</taxon>
        <taxon>Pterygota</taxon>
        <taxon>Neoptera</taxon>
        <taxon>Endopterygota</taxon>
        <taxon>Hymenoptera</taxon>
        <taxon>Apocrita</taxon>
        <taxon>Aculeata</taxon>
        <taxon>Formicoidea</taxon>
        <taxon>Formicidae</taxon>
        <taxon>Myrmicinae</taxon>
        <taxon>Cardiocondyla</taxon>
    </lineage>
</organism>
<proteinExistence type="inferred from homology"/>
<gene>
    <name evidence="3" type="ORF">PUN28_006005</name>
</gene>
<dbReference type="GO" id="GO:0045271">
    <property type="term" value="C:respiratory chain complex I"/>
    <property type="evidence" value="ECO:0007669"/>
    <property type="project" value="InterPro"/>
</dbReference>
<dbReference type="EMBL" id="JADYXP020000005">
    <property type="protein sequence ID" value="KAL0123863.1"/>
    <property type="molecule type" value="Genomic_DNA"/>
</dbReference>
<reference evidence="3 4" key="1">
    <citation type="submission" date="2023-03" db="EMBL/GenBank/DDBJ databases">
        <title>High recombination rates correlate with genetic variation in Cardiocondyla obscurior ants.</title>
        <authorList>
            <person name="Errbii M."/>
        </authorList>
    </citation>
    <scope>NUCLEOTIDE SEQUENCE [LARGE SCALE GENOMIC DNA]</scope>
    <source>
        <strain evidence="3">Alpha-2009</strain>
        <tissue evidence="3">Whole body</tissue>
    </source>
</reference>
<dbReference type="Pfam" id="PF05071">
    <property type="entry name" value="NDUFA12"/>
    <property type="match status" value="1"/>
</dbReference>
<comment type="similarity">
    <text evidence="1">Belongs to the complex I NDUFA12 subunit family.</text>
</comment>
<protein>
    <recommendedName>
        <fullName evidence="5">NADH dehydrogenase [ubiquinone] 1 alpha subcomplex assembly factor 2</fullName>
    </recommendedName>
</protein>
<dbReference type="GO" id="GO:0005739">
    <property type="term" value="C:mitochondrion"/>
    <property type="evidence" value="ECO:0007669"/>
    <property type="project" value="TreeGrafter"/>
</dbReference>
<dbReference type="PANTHER" id="PTHR32470">
    <property type="entry name" value="ADH DEHYDROGENASE [UBIQUINONE] 1 ALPHA SUBCOMPLEX ASSEMBLY FACTOR 2"/>
    <property type="match status" value="1"/>
</dbReference>